<proteinExistence type="predicted"/>
<evidence type="ECO:0000259" key="2">
    <source>
        <dbReference type="PROSITE" id="PS51208"/>
    </source>
</evidence>
<dbReference type="Gene3D" id="2.160.20.20">
    <property type="match status" value="1"/>
</dbReference>
<dbReference type="InterPro" id="IPR012332">
    <property type="entry name" value="Autotransporter_pectin_lyase_C"/>
</dbReference>
<dbReference type="RefSeq" id="WP_069787358.1">
    <property type="nucleotide sequence ID" value="NZ_FNOX01000014.1"/>
</dbReference>
<dbReference type="EMBL" id="FNOX01000014">
    <property type="protein sequence ID" value="SDZ62641.1"/>
    <property type="molecule type" value="Genomic_DNA"/>
</dbReference>
<keyword evidence="1" id="KW-0732">Signal</keyword>
<dbReference type="SUPFAM" id="SSF51126">
    <property type="entry name" value="Pectin lyase-like"/>
    <property type="match status" value="1"/>
</dbReference>
<dbReference type="Pfam" id="PF18883">
    <property type="entry name" value="AC_1"/>
    <property type="match status" value="1"/>
</dbReference>
<name>A0A1H3UKS1_9PSED</name>
<feature type="domain" description="Autotransporter" evidence="2">
    <location>
        <begin position="571"/>
        <end position="849"/>
    </location>
</feature>
<dbReference type="InterPro" id="IPR036709">
    <property type="entry name" value="Autotransporte_beta_dom_sf"/>
</dbReference>
<evidence type="ECO:0000313" key="4">
    <source>
        <dbReference type="Proteomes" id="UP000182902"/>
    </source>
</evidence>
<protein>
    <submittedName>
        <fullName evidence="3">Outer membrane autotransporter barrel domain-containing protein</fullName>
    </submittedName>
</protein>
<dbReference type="PANTHER" id="PTHR35037">
    <property type="entry name" value="C-TERMINAL REGION OF AIDA-LIKE PROTEIN"/>
    <property type="match status" value="1"/>
</dbReference>
<gene>
    <name evidence="3" type="ORF">SAMN05216247_114155</name>
</gene>
<dbReference type="PROSITE" id="PS51257">
    <property type="entry name" value="PROKAR_LIPOPROTEIN"/>
    <property type="match status" value="1"/>
</dbReference>
<dbReference type="InterPro" id="IPR003991">
    <property type="entry name" value="Pertactin_virulence_factor"/>
</dbReference>
<accession>A0A1H3UKS1</accession>
<dbReference type="SMART" id="SM00869">
    <property type="entry name" value="Autotransporter"/>
    <property type="match status" value="1"/>
</dbReference>
<dbReference type="AlphaFoldDB" id="A0A1H3UKS1"/>
<evidence type="ECO:0000256" key="1">
    <source>
        <dbReference type="SAM" id="SignalP"/>
    </source>
</evidence>
<dbReference type="GO" id="GO:0019867">
    <property type="term" value="C:outer membrane"/>
    <property type="evidence" value="ECO:0007669"/>
    <property type="project" value="InterPro"/>
</dbReference>
<dbReference type="Gene3D" id="2.40.128.130">
    <property type="entry name" value="Autotransporter beta-domain"/>
    <property type="match status" value="1"/>
</dbReference>
<dbReference type="PROSITE" id="PS51208">
    <property type="entry name" value="AUTOTRANSPORTER"/>
    <property type="match status" value="1"/>
</dbReference>
<dbReference type="Proteomes" id="UP000182902">
    <property type="component" value="Unassembled WGS sequence"/>
</dbReference>
<dbReference type="InterPro" id="IPR043990">
    <property type="entry name" value="AC_1"/>
</dbReference>
<feature type="chain" id="PRO_5010227313" evidence="1">
    <location>
        <begin position="26"/>
        <end position="849"/>
    </location>
</feature>
<dbReference type="InterPro" id="IPR006315">
    <property type="entry name" value="OM_autotransptr_brl_dom"/>
</dbReference>
<dbReference type="InterPro" id="IPR005546">
    <property type="entry name" value="Autotransporte_beta"/>
</dbReference>
<dbReference type="Pfam" id="PF03797">
    <property type="entry name" value="Autotransporter"/>
    <property type="match status" value="1"/>
</dbReference>
<feature type="signal peptide" evidence="1">
    <location>
        <begin position="1"/>
        <end position="25"/>
    </location>
</feature>
<evidence type="ECO:0000313" key="3">
    <source>
        <dbReference type="EMBL" id="SDZ62641.1"/>
    </source>
</evidence>
<dbReference type="InterPro" id="IPR011050">
    <property type="entry name" value="Pectin_lyase_fold/virulence"/>
</dbReference>
<dbReference type="NCBIfam" id="TIGR01414">
    <property type="entry name" value="autotrans_barl"/>
    <property type="match status" value="1"/>
</dbReference>
<reference evidence="3 4" key="1">
    <citation type="submission" date="2016-10" db="EMBL/GenBank/DDBJ databases">
        <authorList>
            <person name="de Groot N.N."/>
        </authorList>
    </citation>
    <scope>NUCLEOTIDE SEQUENCE [LARGE SCALE GENOMIC DNA]</scope>
    <source>
        <strain evidence="3 4">ICMP 14252</strain>
    </source>
</reference>
<dbReference type="CDD" id="cd01344">
    <property type="entry name" value="PL2_Passenger_AT"/>
    <property type="match status" value="1"/>
</dbReference>
<sequence>MRTLPIFLTSLGITLMAAWPLPSLGACTINLTAGNDTSTCDSGGAPGFTDTAGNNTLNLSGSGTLNGDVTFGAGNDSVEINGATAAINGMLNQGDGENTFRLTLGTVTGSITQGDGADRVQISGGQAGAIIQGGGIDNFVMSGGTIESLAQGDGHDTFTLTGGTIKGAFEDGDQALMTGGTIGRVDMKLDNNVFDMRGGTIVGNLVTGLGRDTILVSGTSTIGGNISTSAGVDLIQISGGRVNGQILTSFGADQFIWTDGGTLNGAVLMGADDDTALLKNLSETVLASNPQLDGGLGNDTLTFDATQTRAPNRYTGWERVLLVNRSALTLGGVFVLGGSDTGTGAMSIDATSRLNVTTGTLSPFTAGQLASLNNAGLIDMTSDSSSAADSLTVNGNYLGTGGRLALQTVLGADNSASDKLVVSHGTLQGTTAISITNLGGAGALTVQDGIEVVQATQGATSSVGAFSLAGPVSAGAFDYHLFKGGVTAGTEQNYYLRSTVPAIPTPGAVIAAPAPAPGTPALPPSSGSAAIPLYRAEVPVYSVLFEAAEQIVQGMLGTYHERVGDQRQQQQTGVFPTGWARVYGGNSRQSFAGTVSPTLDSSVSAFQVGSDLYATTTDSGQAHRVGFFVGYSRLQGDVKGFNGGFQGKDAGSLTLRGDSLGVYWTLIGANRAYLDLVVMGTRFTGNNESDRGIKMKTKGSNALASAEVGWPSTVSAHWELEPQAQLIVDRTRLDSQQDRISAVTYDADTHLTTRLGARLRGSYELRGMPLQPYVRANVWHARAGTNTLRFDDATDIDTEQKSTTLDLNLGATLTVAQGISLYGQLGYNRNLDSNALNGRQGTLGLRMDF</sequence>
<dbReference type="PANTHER" id="PTHR35037:SF3">
    <property type="entry name" value="C-TERMINAL REGION OF AIDA-LIKE PROTEIN"/>
    <property type="match status" value="1"/>
</dbReference>
<dbReference type="InterPro" id="IPR051551">
    <property type="entry name" value="Autotransporter_adhesion"/>
</dbReference>
<dbReference type="SUPFAM" id="SSF103515">
    <property type="entry name" value="Autotransporter"/>
    <property type="match status" value="1"/>
</dbReference>
<organism evidence="3 4">
    <name type="scientific">Pseudomonas salomonii</name>
    <dbReference type="NCBI Taxonomy" id="191391"/>
    <lineage>
        <taxon>Bacteria</taxon>
        <taxon>Pseudomonadati</taxon>
        <taxon>Pseudomonadota</taxon>
        <taxon>Gammaproteobacteria</taxon>
        <taxon>Pseudomonadales</taxon>
        <taxon>Pseudomonadaceae</taxon>
        <taxon>Pseudomonas</taxon>
    </lineage>
</organism>
<dbReference type="PRINTS" id="PR01484">
    <property type="entry name" value="PRTACTNFAMLY"/>
</dbReference>